<dbReference type="AlphaFoldDB" id="A0A2M7VE82"/>
<protein>
    <submittedName>
        <fullName evidence="1">Uncharacterized protein</fullName>
    </submittedName>
</protein>
<dbReference type="EMBL" id="PFPO01000064">
    <property type="protein sequence ID" value="PIZ98798.1"/>
    <property type="molecule type" value="Genomic_DNA"/>
</dbReference>
<accession>A0A2M7VE82</accession>
<evidence type="ECO:0000313" key="2">
    <source>
        <dbReference type="Proteomes" id="UP000230405"/>
    </source>
</evidence>
<comment type="caution">
    <text evidence="1">The sequence shown here is derived from an EMBL/GenBank/DDBJ whole genome shotgun (WGS) entry which is preliminary data.</text>
</comment>
<proteinExistence type="predicted"/>
<evidence type="ECO:0000313" key="1">
    <source>
        <dbReference type="EMBL" id="PIZ98798.1"/>
    </source>
</evidence>
<reference evidence="2" key="1">
    <citation type="submission" date="2017-09" db="EMBL/GenBank/DDBJ databases">
        <title>Depth-based differentiation of microbial function through sediment-hosted aquifers and enrichment of novel symbionts in the deep terrestrial subsurface.</title>
        <authorList>
            <person name="Probst A.J."/>
            <person name="Ladd B."/>
            <person name="Jarett J.K."/>
            <person name="Geller-Mcgrath D.E."/>
            <person name="Sieber C.M.K."/>
            <person name="Emerson J.B."/>
            <person name="Anantharaman K."/>
            <person name="Thomas B.C."/>
            <person name="Malmstrom R."/>
            <person name="Stieglmeier M."/>
            <person name="Klingl A."/>
            <person name="Woyke T."/>
            <person name="Ryan C.M."/>
            <person name="Banfield J.F."/>
        </authorList>
    </citation>
    <scope>NUCLEOTIDE SEQUENCE [LARGE SCALE GENOMIC DNA]</scope>
</reference>
<dbReference type="Proteomes" id="UP000230405">
    <property type="component" value="Unassembled WGS sequence"/>
</dbReference>
<name>A0A2M7VE82_9BACT</name>
<sequence>MKEKGTLPESAKLSVIKDSLDAYINEVYRSAKYFREGKDTAGYLDAVESLPFLMTALYALEGRLKPYNKYFEWELKNYPLEFLPFDTEEFIVDYLDISRTGNFEKQAKIFKAVKKLFIEQGYKYIFDEWKTYYFVGDGK</sequence>
<organism evidence="1 2">
    <name type="scientific">Candidatus Komeilibacteria bacterium CG_4_10_14_0_2_um_filter_37_10</name>
    <dbReference type="NCBI Taxonomy" id="1974470"/>
    <lineage>
        <taxon>Bacteria</taxon>
        <taxon>Candidatus Komeiliibacteriota</taxon>
    </lineage>
</organism>
<gene>
    <name evidence="1" type="ORF">COX77_03415</name>
</gene>